<evidence type="ECO:0000256" key="2">
    <source>
        <dbReference type="SAM" id="Phobius"/>
    </source>
</evidence>
<evidence type="ECO:0000313" key="4">
    <source>
        <dbReference type="EMBL" id="PVH99406.1"/>
    </source>
</evidence>
<feature type="region of interest" description="Disordered" evidence="1">
    <location>
        <begin position="53"/>
        <end position="121"/>
    </location>
</feature>
<proteinExistence type="predicted"/>
<evidence type="ECO:0000256" key="1">
    <source>
        <dbReference type="SAM" id="MobiDB-lite"/>
    </source>
</evidence>
<keyword evidence="2" id="KW-1133">Transmembrane helix</keyword>
<feature type="compositionally biased region" description="Low complexity" evidence="1">
    <location>
        <begin position="91"/>
        <end position="121"/>
    </location>
</feature>
<gene>
    <name evidence="4" type="ORF">DM02DRAFT_656459</name>
</gene>
<keyword evidence="2" id="KW-0812">Transmembrane</keyword>
<accession>A0A2V1DMK0</accession>
<keyword evidence="3" id="KW-0732">Signal</keyword>
<evidence type="ECO:0000256" key="3">
    <source>
        <dbReference type="SAM" id="SignalP"/>
    </source>
</evidence>
<feature type="compositionally biased region" description="Polar residues" evidence="1">
    <location>
        <begin position="62"/>
        <end position="71"/>
    </location>
</feature>
<feature type="transmembrane region" description="Helical" evidence="2">
    <location>
        <begin position="126"/>
        <end position="143"/>
    </location>
</feature>
<dbReference type="STRING" id="97972.A0A2V1DMK0"/>
<name>A0A2V1DMK0_9PLEO</name>
<protein>
    <submittedName>
        <fullName evidence="4">Uncharacterized protein</fullName>
    </submittedName>
</protein>
<dbReference type="EMBL" id="KZ805393">
    <property type="protein sequence ID" value="PVH99406.1"/>
    <property type="molecule type" value="Genomic_DNA"/>
</dbReference>
<dbReference type="OrthoDB" id="5362269at2759"/>
<organism evidence="4 5">
    <name type="scientific">Periconia macrospinosa</name>
    <dbReference type="NCBI Taxonomy" id="97972"/>
    <lineage>
        <taxon>Eukaryota</taxon>
        <taxon>Fungi</taxon>
        <taxon>Dikarya</taxon>
        <taxon>Ascomycota</taxon>
        <taxon>Pezizomycotina</taxon>
        <taxon>Dothideomycetes</taxon>
        <taxon>Pleosporomycetidae</taxon>
        <taxon>Pleosporales</taxon>
        <taxon>Massarineae</taxon>
        <taxon>Periconiaceae</taxon>
        <taxon>Periconia</taxon>
    </lineage>
</organism>
<reference evidence="4 5" key="1">
    <citation type="journal article" date="2018" name="Sci. Rep.">
        <title>Comparative genomics provides insights into the lifestyle and reveals functional heterogeneity of dark septate endophytic fungi.</title>
        <authorList>
            <person name="Knapp D.G."/>
            <person name="Nemeth J.B."/>
            <person name="Barry K."/>
            <person name="Hainaut M."/>
            <person name="Henrissat B."/>
            <person name="Johnson J."/>
            <person name="Kuo A."/>
            <person name="Lim J.H.P."/>
            <person name="Lipzen A."/>
            <person name="Nolan M."/>
            <person name="Ohm R.A."/>
            <person name="Tamas L."/>
            <person name="Grigoriev I.V."/>
            <person name="Spatafora J.W."/>
            <person name="Nagy L.G."/>
            <person name="Kovacs G.M."/>
        </authorList>
    </citation>
    <scope>NUCLEOTIDE SEQUENCE [LARGE SCALE GENOMIC DNA]</scope>
    <source>
        <strain evidence="4 5">DSE2036</strain>
    </source>
</reference>
<keyword evidence="5" id="KW-1185">Reference proteome</keyword>
<sequence length="144" mass="14542">MSTNLRAFFSPRCLSLLLLTFGNLAYAFDNAPAVTPAGYEALTTAALAKRTTSLPPRHCDAPSTQAATTCTPHDDHWHCPEGVPEPTTPPAESAATSGSSAASSSASSSASSGQAQNGAAGRGSDVFAVLGGIALGLVSMFMVI</sequence>
<feature type="chain" id="PRO_5016030874" evidence="3">
    <location>
        <begin position="28"/>
        <end position="144"/>
    </location>
</feature>
<evidence type="ECO:0000313" key="5">
    <source>
        <dbReference type="Proteomes" id="UP000244855"/>
    </source>
</evidence>
<dbReference type="Proteomes" id="UP000244855">
    <property type="component" value="Unassembled WGS sequence"/>
</dbReference>
<feature type="signal peptide" evidence="3">
    <location>
        <begin position="1"/>
        <end position="27"/>
    </location>
</feature>
<dbReference type="AlphaFoldDB" id="A0A2V1DMK0"/>
<keyword evidence="2" id="KW-0472">Membrane</keyword>